<dbReference type="PANTHER" id="PTHR35869:SF1">
    <property type="entry name" value="OUTER-MEMBRANE LIPOPROTEIN CARRIER PROTEIN"/>
    <property type="match status" value="1"/>
</dbReference>
<keyword evidence="1" id="KW-0732">Signal</keyword>
<keyword evidence="3" id="KW-1185">Reference proteome</keyword>
<evidence type="ECO:0000256" key="1">
    <source>
        <dbReference type="ARBA" id="ARBA00022729"/>
    </source>
</evidence>
<evidence type="ECO:0000313" key="3">
    <source>
        <dbReference type="Proteomes" id="UP001595818"/>
    </source>
</evidence>
<proteinExistence type="predicted"/>
<dbReference type="Gene3D" id="2.50.20.10">
    <property type="entry name" value="Lipoprotein localisation LolA/LolB/LppX"/>
    <property type="match status" value="1"/>
</dbReference>
<gene>
    <name evidence="2" type="ORF">ACFPFU_19290</name>
</gene>
<dbReference type="PANTHER" id="PTHR35869">
    <property type="entry name" value="OUTER-MEMBRANE LIPOPROTEIN CARRIER PROTEIN"/>
    <property type="match status" value="1"/>
</dbReference>
<protein>
    <submittedName>
        <fullName evidence="2">Outer membrane lipoprotein carrier protein LolA</fullName>
    </submittedName>
</protein>
<name>A0ABV9T5U4_9BACT</name>
<dbReference type="Pfam" id="PF16584">
    <property type="entry name" value="LolA_2"/>
    <property type="match status" value="1"/>
</dbReference>
<comment type="caution">
    <text evidence="2">The sequence shown here is derived from an EMBL/GenBank/DDBJ whole genome shotgun (WGS) entry which is preliminary data.</text>
</comment>
<reference evidence="3" key="1">
    <citation type="journal article" date="2019" name="Int. J. Syst. Evol. Microbiol.">
        <title>The Global Catalogue of Microorganisms (GCM) 10K type strain sequencing project: providing services to taxonomists for standard genome sequencing and annotation.</title>
        <authorList>
            <consortium name="The Broad Institute Genomics Platform"/>
            <consortium name="The Broad Institute Genome Sequencing Center for Infectious Disease"/>
            <person name="Wu L."/>
            <person name="Ma J."/>
        </authorList>
    </citation>
    <scope>NUCLEOTIDE SEQUENCE [LARGE SCALE GENOMIC DNA]</scope>
    <source>
        <strain evidence="3">CGMCC 4.7466</strain>
    </source>
</reference>
<dbReference type="InterPro" id="IPR029046">
    <property type="entry name" value="LolA/LolB/LppX"/>
</dbReference>
<organism evidence="2 3">
    <name type="scientific">Negadavirga shengliensis</name>
    <dbReference type="NCBI Taxonomy" id="1389218"/>
    <lineage>
        <taxon>Bacteria</taxon>
        <taxon>Pseudomonadati</taxon>
        <taxon>Bacteroidota</taxon>
        <taxon>Cytophagia</taxon>
        <taxon>Cytophagales</taxon>
        <taxon>Cyclobacteriaceae</taxon>
        <taxon>Negadavirga</taxon>
    </lineage>
</organism>
<accession>A0ABV9T5U4</accession>
<dbReference type="InterPro" id="IPR004564">
    <property type="entry name" value="OM_lipoprot_carrier_LolA-like"/>
</dbReference>
<dbReference type="EMBL" id="JBHSJJ010000013">
    <property type="protein sequence ID" value="MFC4873857.1"/>
    <property type="molecule type" value="Genomic_DNA"/>
</dbReference>
<sequence>MKIVKIIVFILLISVIPVHLSAQREPSAKEILSRVSEKYQKLNGFRAVFEYTYATEAEGPVQSNVGEVTVKGDKYKLVLDDQEIYNDGKTVWTLIKSNRYQEVTINNVDDETEELTPSNIYNIYKKGYEAELLGEGTLNGTPVYEILLTTNKRSSQFKQIKLFIDKSKNDLLAWEISDDMGGTFKYTFKELKNDVEIMDDYFVFNKKNYQNIEIIDLR</sequence>
<dbReference type="SUPFAM" id="SSF89392">
    <property type="entry name" value="Prokaryotic lipoproteins and lipoprotein localization factors"/>
    <property type="match status" value="1"/>
</dbReference>
<dbReference type="CDD" id="cd16325">
    <property type="entry name" value="LolA"/>
    <property type="match status" value="1"/>
</dbReference>
<dbReference type="RefSeq" id="WP_377067134.1">
    <property type="nucleotide sequence ID" value="NZ_JBHSJJ010000013.1"/>
</dbReference>
<dbReference type="Proteomes" id="UP001595818">
    <property type="component" value="Unassembled WGS sequence"/>
</dbReference>
<keyword evidence="2" id="KW-0449">Lipoprotein</keyword>
<evidence type="ECO:0000313" key="2">
    <source>
        <dbReference type="EMBL" id="MFC4873857.1"/>
    </source>
</evidence>